<feature type="region of interest" description="Disordered" evidence="1">
    <location>
        <begin position="52"/>
        <end position="95"/>
    </location>
</feature>
<evidence type="ECO:0000256" key="1">
    <source>
        <dbReference type="SAM" id="MobiDB-lite"/>
    </source>
</evidence>
<dbReference type="Proteomes" id="UP000276133">
    <property type="component" value="Unassembled WGS sequence"/>
</dbReference>
<keyword evidence="3" id="KW-1185">Reference proteome</keyword>
<proteinExistence type="predicted"/>
<comment type="caution">
    <text evidence="2">The sequence shown here is derived from an EMBL/GenBank/DDBJ whole genome shotgun (WGS) entry which is preliminary data.</text>
</comment>
<reference evidence="2 3" key="1">
    <citation type="journal article" date="2018" name="Sci. Rep.">
        <title>Genomic signatures of local adaptation to the degree of environmental predictability in rotifers.</title>
        <authorList>
            <person name="Franch-Gras L."/>
            <person name="Hahn C."/>
            <person name="Garcia-Roger E.M."/>
            <person name="Carmona M.J."/>
            <person name="Serra M."/>
            <person name="Gomez A."/>
        </authorList>
    </citation>
    <scope>NUCLEOTIDE SEQUENCE [LARGE SCALE GENOMIC DNA]</scope>
    <source>
        <strain evidence="2">HYR1</strain>
    </source>
</reference>
<evidence type="ECO:0000313" key="2">
    <source>
        <dbReference type="EMBL" id="RNA17824.1"/>
    </source>
</evidence>
<protein>
    <submittedName>
        <fullName evidence="2">Uncharacterized protein</fullName>
    </submittedName>
</protein>
<name>A0A3M7R372_BRAPC</name>
<accession>A0A3M7R372</accession>
<evidence type="ECO:0000313" key="3">
    <source>
        <dbReference type="Proteomes" id="UP000276133"/>
    </source>
</evidence>
<sequence length="128" mass="14488">MLNNEIHDEIDDFSDMTSKILKETNQVNNVKSLKAPSLKRLKLEIVKLTLNKKHQKGSNDSHSTHSASQTPKSLGKRAQSLDDQENSCPKRSHLTPFGASSLKILAIYKVVDYYDKSLQSIKQMKTNF</sequence>
<dbReference type="EMBL" id="REGN01004367">
    <property type="protein sequence ID" value="RNA17824.1"/>
    <property type="molecule type" value="Genomic_DNA"/>
</dbReference>
<organism evidence="2 3">
    <name type="scientific">Brachionus plicatilis</name>
    <name type="common">Marine rotifer</name>
    <name type="synonym">Brachionus muelleri</name>
    <dbReference type="NCBI Taxonomy" id="10195"/>
    <lineage>
        <taxon>Eukaryota</taxon>
        <taxon>Metazoa</taxon>
        <taxon>Spiralia</taxon>
        <taxon>Gnathifera</taxon>
        <taxon>Rotifera</taxon>
        <taxon>Eurotatoria</taxon>
        <taxon>Monogononta</taxon>
        <taxon>Pseudotrocha</taxon>
        <taxon>Ploima</taxon>
        <taxon>Brachionidae</taxon>
        <taxon>Brachionus</taxon>
    </lineage>
</organism>
<dbReference type="AlphaFoldDB" id="A0A3M7R372"/>
<gene>
    <name evidence="2" type="ORF">BpHYR1_039517</name>
</gene>